<sequence>MARKPRVLVIGTGGTMGAKLVDGIWKYGEITMETLVNSTPRVKEHFEVSTTNLFRMDSADMKPDNWLTLANTIYYAMNDYDGIVVTIGSDTAAYAATAVSFLIQELNIPVVFTSALMHPEQLNTDAEVNLRDAITVAGRADIAETLIVFNGKIMRATRTKKVNASELGGFGSFETSYPLGDIQQFISLNTPYRKRSRSKPKLYNKLETDVATVKVYPGFDGNRIKNLVDYPVKGMVLEGFGLGNIPVLDNGMKEAIAYANSKNAAVVIASNCYLGKHWQRIYEAEIGNRLRGLRAIPVYDMLPETAYVKLMWVLAQTTDYKKVKSMMQKSYAGEITPFSKNKIDTMK</sequence>
<name>A0A8T3YM81_9ARCH</name>
<dbReference type="Pfam" id="PF17763">
    <property type="entry name" value="Asparaginase_C"/>
    <property type="match status" value="1"/>
</dbReference>
<evidence type="ECO:0000313" key="4">
    <source>
        <dbReference type="Proteomes" id="UP000732298"/>
    </source>
</evidence>
<dbReference type="SFLD" id="SFLDS00057">
    <property type="entry name" value="Glutaminase/Asparaginase"/>
    <property type="match status" value="1"/>
</dbReference>
<proteinExistence type="predicted"/>
<reference evidence="3" key="1">
    <citation type="submission" date="2020-07" db="EMBL/GenBank/DDBJ databases">
        <title>Huge and variable diversity of episymbiotic CPR bacteria and DPANN archaea in groundwater ecosystems.</title>
        <authorList>
            <person name="He C.Y."/>
            <person name="Keren R."/>
            <person name="Whittaker M."/>
            <person name="Farag I.F."/>
            <person name="Doudna J."/>
            <person name="Cate J.H.D."/>
            <person name="Banfield J.F."/>
        </authorList>
    </citation>
    <scope>NUCLEOTIDE SEQUENCE</scope>
    <source>
        <strain evidence="3">NC_groundwater_1296_Ag_S-0.2um_52_80</strain>
    </source>
</reference>
<dbReference type="InterPro" id="IPR027474">
    <property type="entry name" value="L-asparaginase_N"/>
</dbReference>
<evidence type="ECO:0000259" key="1">
    <source>
        <dbReference type="Pfam" id="PF00710"/>
    </source>
</evidence>
<dbReference type="InterPro" id="IPR037152">
    <property type="entry name" value="L-asparaginase_N_sf"/>
</dbReference>
<dbReference type="Pfam" id="PF00710">
    <property type="entry name" value="Asparaginase"/>
    <property type="match status" value="1"/>
</dbReference>
<dbReference type="SMART" id="SM00870">
    <property type="entry name" value="Asparaginase"/>
    <property type="match status" value="1"/>
</dbReference>
<dbReference type="InterPro" id="IPR027473">
    <property type="entry name" value="L-asparaginase_C"/>
</dbReference>
<dbReference type="InterPro" id="IPR040919">
    <property type="entry name" value="Asparaginase_C"/>
</dbReference>
<accession>A0A8T3YM81</accession>
<gene>
    <name evidence="3" type="ORF">HY544_04800</name>
</gene>
<dbReference type="PROSITE" id="PS51732">
    <property type="entry name" value="ASN_GLN_ASE_3"/>
    <property type="match status" value="1"/>
</dbReference>
<dbReference type="InterPro" id="IPR006034">
    <property type="entry name" value="Asparaginase/glutaminase-like"/>
</dbReference>
<evidence type="ECO:0000259" key="2">
    <source>
        <dbReference type="Pfam" id="PF17763"/>
    </source>
</evidence>
<organism evidence="3 4">
    <name type="scientific">Candidatus Iainarchaeum sp</name>
    <dbReference type="NCBI Taxonomy" id="3101447"/>
    <lineage>
        <taxon>Archaea</taxon>
        <taxon>Candidatus Iainarchaeota</taxon>
        <taxon>Candidatus Iainarchaeia</taxon>
        <taxon>Candidatus Iainarchaeales</taxon>
        <taxon>Candidatus Iainarchaeaceae</taxon>
        <taxon>Candidatus Iainarchaeum</taxon>
    </lineage>
</organism>
<dbReference type="PANTHER" id="PTHR11707:SF28">
    <property type="entry name" value="60 KDA LYSOPHOSPHOLIPASE"/>
    <property type="match status" value="1"/>
</dbReference>
<dbReference type="InterPro" id="IPR036152">
    <property type="entry name" value="Asp/glu_Ase-like_sf"/>
</dbReference>
<dbReference type="PIRSF" id="PIRSF500176">
    <property type="entry name" value="L_ASNase"/>
    <property type="match status" value="1"/>
</dbReference>
<dbReference type="PRINTS" id="PR00139">
    <property type="entry name" value="ASNGLNASE"/>
</dbReference>
<dbReference type="PANTHER" id="PTHR11707">
    <property type="entry name" value="L-ASPARAGINASE"/>
    <property type="match status" value="1"/>
</dbReference>
<dbReference type="AlphaFoldDB" id="A0A8T3YM81"/>
<evidence type="ECO:0000313" key="3">
    <source>
        <dbReference type="EMBL" id="MBI4210797.1"/>
    </source>
</evidence>
<dbReference type="EMBL" id="JACQPB010000042">
    <property type="protein sequence ID" value="MBI4210797.1"/>
    <property type="molecule type" value="Genomic_DNA"/>
</dbReference>
<dbReference type="GO" id="GO:0004067">
    <property type="term" value="F:asparaginase activity"/>
    <property type="evidence" value="ECO:0007669"/>
    <property type="project" value="UniProtKB-UniRule"/>
</dbReference>
<dbReference type="SUPFAM" id="SSF53774">
    <property type="entry name" value="Glutaminase/Asparaginase"/>
    <property type="match status" value="1"/>
</dbReference>
<comment type="caution">
    <text evidence="3">The sequence shown here is derived from an EMBL/GenBank/DDBJ whole genome shotgun (WGS) entry which is preliminary data.</text>
</comment>
<dbReference type="Gene3D" id="3.40.50.1170">
    <property type="entry name" value="L-asparaginase, N-terminal domain"/>
    <property type="match status" value="1"/>
</dbReference>
<feature type="domain" description="L-asparaginase N-terminal" evidence="1">
    <location>
        <begin position="6"/>
        <end position="183"/>
    </location>
</feature>
<feature type="domain" description="Asparaginase/glutaminase C-terminal" evidence="2">
    <location>
        <begin position="209"/>
        <end position="327"/>
    </location>
</feature>
<dbReference type="PIRSF" id="PIRSF001220">
    <property type="entry name" value="L-ASNase_gatD"/>
    <property type="match status" value="1"/>
</dbReference>
<dbReference type="Proteomes" id="UP000732298">
    <property type="component" value="Unassembled WGS sequence"/>
</dbReference>
<protein>
    <submittedName>
        <fullName evidence="3">Asparaginase</fullName>
    </submittedName>
</protein>
<dbReference type="Gene3D" id="3.40.50.40">
    <property type="match status" value="1"/>
</dbReference>